<evidence type="ECO:0000313" key="2">
    <source>
        <dbReference type="EMBL" id="KAK0326589.1"/>
    </source>
</evidence>
<name>A0AAN6G012_9PEZI</name>
<accession>A0AAN6G012</accession>
<dbReference type="Proteomes" id="UP001168146">
    <property type="component" value="Unassembled WGS sequence"/>
</dbReference>
<evidence type="ECO:0000313" key="3">
    <source>
        <dbReference type="Proteomes" id="UP001168146"/>
    </source>
</evidence>
<comment type="caution">
    <text evidence="2">The sequence shown here is derived from an EMBL/GenBank/DDBJ whole genome shotgun (WGS) entry which is preliminary data.</text>
</comment>
<reference evidence="2" key="1">
    <citation type="submission" date="2021-12" db="EMBL/GenBank/DDBJ databases">
        <title>Black yeast isolated from Biological Soil Crust.</title>
        <authorList>
            <person name="Kurbessoian T."/>
        </authorList>
    </citation>
    <scope>NUCLEOTIDE SEQUENCE</scope>
    <source>
        <strain evidence="2">CCFEE 5208</strain>
    </source>
</reference>
<proteinExistence type="predicted"/>
<dbReference type="AlphaFoldDB" id="A0AAN6G012"/>
<gene>
    <name evidence="2" type="ORF">LTR82_002431</name>
</gene>
<feature type="region of interest" description="Disordered" evidence="1">
    <location>
        <begin position="36"/>
        <end position="65"/>
    </location>
</feature>
<sequence>MANQQVNKSTRACRLVSDPSITLTAALHVVQTEPADPLTGATWTNKQQQQQQQQANPTSPRPGCGSCAVAGLVAS</sequence>
<evidence type="ECO:0000256" key="1">
    <source>
        <dbReference type="SAM" id="MobiDB-lite"/>
    </source>
</evidence>
<protein>
    <submittedName>
        <fullName evidence="2">Uncharacterized protein</fullName>
    </submittedName>
</protein>
<dbReference type="EMBL" id="JASUXU010000004">
    <property type="protein sequence ID" value="KAK0326589.1"/>
    <property type="molecule type" value="Genomic_DNA"/>
</dbReference>
<organism evidence="2 3">
    <name type="scientific">Friedmanniomyces endolithicus</name>
    <dbReference type="NCBI Taxonomy" id="329885"/>
    <lineage>
        <taxon>Eukaryota</taxon>
        <taxon>Fungi</taxon>
        <taxon>Dikarya</taxon>
        <taxon>Ascomycota</taxon>
        <taxon>Pezizomycotina</taxon>
        <taxon>Dothideomycetes</taxon>
        <taxon>Dothideomycetidae</taxon>
        <taxon>Mycosphaerellales</taxon>
        <taxon>Teratosphaeriaceae</taxon>
        <taxon>Friedmanniomyces</taxon>
    </lineage>
</organism>